<dbReference type="AlphaFoldDB" id="A0A9P8Q978"/>
<gene>
    <name evidence="1" type="ORF">WICPIJ_003818</name>
</gene>
<name>A0A9P8Q978_WICPI</name>
<evidence type="ECO:0000313" key="2">
    <source>
        <dbReference type="Proteomes" id="UP000774326"/>
    </source>
</evidence>
<protein>
    <submittedName>
        <fullName evidence="1">Uncharacterized protein</fullName>
    </submittedName>
</protein>
<reference evidence="1" key="1">
    <citation type="journal article" date="2021" name="Open Biol.">
        <title>Shared evolutionary footprints suggest mitochondrial oxidative damage underlies multiple complex I losses in fungi.</title>
        <authorList>
            <person name="Schikora-Tamarit M.A."/>
            <person name="Marcet-Houben M."/>
            <person name="Nosek J."/>
            <person name="Gabaldon T."/>
        </authorList>
    </citation>
    <scope>NUCLEOTIDE SEQUENCE</scope>
    <source>
        <strain evidence="1">CBS2887</strain>
    </source>
</reference>
<accession>A0A9P8Q978</accession>
<dbReference type="Proteomes" id="UP000774326">
    <property type="component" value="Unassembled WGS sequence"/>
</dbReference>
<keyword evidence="2" id="KW-1185">Reference proteome</keyword>
<organism evidence="1 2">
    <name type="scientific">Wickerhamomyces pijperi</name>
    <name type="common">Yeast</name>
    <name type="synonym">Pichia pijperi</name>
    <dbReference type="NCBI Taxonomy" id="599730"/>
    <lineage>
        <taxon>Eukaryota</taxon>
        <taxon>Fungi</taxon>
        <taxon>Dikarya</taxon>
        <taxon>Ascomycota</taxon>
        <taxon>Saccharomycotina</taxon>
        <taxon>Saccharomycetes</taxon>
        <taxon>Phaffomycetales</taxon>
        <taxon>Wickerhamomycetaceae</taxon>
        <taxon>Wickerhamomyces</taxon>
    </lineage>
</organism>
<comment type="caution">
    <text evidence="1">The sequence shown here is derived from an EMBL/GenBank/DDBJ whole genome shotgun (WGS) entry which is preliminary data.</text>
</comment>
<dbReference type="EMBL" id="JAEUBG010002094">
    <property type="protein sequence ID" value="KAH3685224.1"/>
    <property type="molecule type" value="Genomic_DNA"/>
</dbReference>
<reference evidence="1" key="2">
    <citation type="submission" date="2021-01" db="EMBL/GenBank/DDBJ databases">
        <authorList>
            <person name="Schikora-Tamarit M.A."/>
        </authorList>
    </citation>
    <scope>NUCLEOTIDE SEQUENCE</scope>
    <source>
        <strain evidence="1">CBS2887</strain>
    </source>
</reference>
<proteinExistence type="predicted"/>
<evidence type="ECO:0000313" key="1">
    <source>
        <dbReference type="EMBL" id="KAH3685224.1"/>
    </source>
</evidence>
<sequence length="150" mass="15379">MISSRSKWDGLSVDQIESTALDPEEDHQLVIDAIGSTKSSSCSSCCCLVSFRSTSVGAGTSVSTFEVSVGAGLVLTLGAALAETAALALSESPASNSSKKSKISSSFCSFLEVLLFGVLLDSGKEFKNSKTSSASVESLCGVAIVCYSVK</sequence>